<accession>U9TP44</accession>
<sequence>MVVGVPLEESTKNGTLISKRTTTPVCKDHNYSELVSSWCATKSSMTVICANKDLPGTFTSDTIQCNGAEVCVDYFLTENNAQAQCASSYIKWDNKNNLISCSGTASYGRGEALDISVGATTYDVDGNPIQVDQFAIYLNNQEIAATSNLHNVSTILRSYKSNEDGDFGSCFSFSGTARVTSYFAAFGAAA</sequence>
<dbReference type="VEuPathDB" id="FungiDB:RhiirFUN_016752"/>
<dbReference type="HOGENOM" id="CLU_117307_0_0_1"/>
<name>U9TP44_RHIID</name>
<evidence type="ECO:0000313" key="1">
    <source>
        <dbReference type="EMBL" id="ESA09207.1"/>
    </source>
</evidence>
<dbReference type="EMBL" id="KI288340">
    <property type="protein sequence ID" value="ESA09207.1"/>
    <property type="molecule type" value="Genomic_DNA"/>
</dbReference>
<proteinExistence type="predicted"/>
<dbReference type="AlphaFoldDB" id="U9TP44"/>
<gene>
    <name evidence="1" type="ORF">GLOINDRAFT_30798</name>
</gene>
<reference evidence="1" key="1">
    <citation type="submission" date="2013-07" db="EMBL/GenBank/DDBJ databases">
        <title>The genome of an arbuscular mycorrhizal fungus provides insights into the evolution of the oldest plant symbiosis.</title>
        <authorList>
            <consortium name="DOE Joint Genome Institute"/>
            <person name="Tisserant E."/>
            <person name="Malbreil M."/>
            <person name="Kuo A."/>
            <person name="Kohler A."/>
            <person name="Symeonidi A."/>
            <person name="Balestrini R."/>
            <person name="Charron P."/>
            <person name="Duensing N."/>
            <person name="Frei-dit-Frey N."/>
            <person name="Gianinazzi-Pearson V."/>
            <person name="Gilbert B."/>
            <person name="Handa Y."/>
            <person name="Hijri M."/>
            <person name="Kaul R."/>
            <person name="Kawaguchi M."/>
            <person name="Krajinski F."/>
            <person name="Lammers P."/>
            <person name="Lapierre D."/>
            <person name="Masclaux F.G."/>
            <person name="Murat C."/>
            <person name="Morin E."/>
            <person name="Ndikumana S."/>
            <person name="Pagni M."/>
            <person name="Petitpierre D."/>
            <person name="Requena N."/>
            <person name="Rosikiewicz P."/>
            <person name="Riley R."/>
            <person name="Saito K."/>
            <person name="San Clemente H."/>
            <person name="Shapiro H."/>
            <person name="van Tuinen D."/>
            <person name="Becard G."/>
            <person name="Bonfante P."/>
            <person name="Paszkowski U."/>
            <person name="Shachar-Hill Y."/>
            <person name="Young J.P."/>
            <person name="Sanders I.R."/>
            <person name="Henrissat B."/>
            <person name="Rensing S.A."/>
            <person name="Grigoriev I.V."/>
            <person name="Corradi N."/>
            <person name="Roux C."/>
            <person name="Martin F."/>
        </authorList>
    </citation>
    <scope>NUCLEOTIDE SEQUENCE</scope>
    <source>
        <strain evidence="1">DAOM 197198</strain>
    </source>
</reference>
<organism evidence="1">
    <name type="scientific">Rhizophagus irregularis (strain DAOM 181602 / DAOM 197198 / MUCL 43194)</name>
    <name type="common">Arbuscular mycorrhizal fungus</name>
    <name type="synonym">Glomus intraradices</name>
    <dbReference type="NCBI Taxonomy" id="747089"/>
    <lineage>
        <taxon>Eukaryota</taxon>
        <taxon>Fungi</taxon>
        <taxon>Fungi incertae sedis</taxon>
        <taxon>Mucoromycota</taxon>
        <taxon>Glomeromycotina</taxon>
        <taxon>Glomeromycetes</taxon>
        <taxon>Glomerales</taxon>
        <taxon>Glomeraceae</taxon>
        <taxon>Rhizophagus</taxon>
    </lineage>
</organism>
<protein>
    <submittedName>
        <fullName evidence="1">Uncharacterized protein</fullName>
    </submittedName>
</protein>